<feature type="domain" description="JmjC" evidence="19">
    <location>
        <begin position="142"/>
        <end position="308"/>
    </location>
</feature>
<dbReference type="Gene3D" id="3.10.330.70">
    <property type="match status" value="1"/>
</dbReference>
<dbReference type="Pfam" id="PF02375">
    <property type="entry name" value="JmjN"/>
    <property type="match status" value="1"/>
</dbReference>
<dbReference type="GO" id="GO:0140681">
    <property type="term" value="F:histone H3K36me2/H3K36me3 demethylase activity"/>
    <property type="evidence" value="ECO:0007669"/>
    <property type="project" value="UniProtKB-ARBA"/>
</dbReference>
<dbReference type="AlphaFoldDB" id="A0A7M7JA78"/>
<reference evidence="21" key="1">
    <citation type="submission" date="2021-01" db="UniProtKB">
        <authorList>
            <consortium name="EnsemblMetazoa"/>
        </authorList>
    </citation>
    <scope>IDENTIFICATION</scope>
</reference>
<feature type="compositionally biased region" description="Polar residues" evidence="17">
    <location>
        <begin position="532"/>
        <end position="550"/>
    </location>
</feature>
<dbReference type="Gene3D" id="2.60.120.650">
    <property type="entry name" value="Cupin"/>
    <property type="match status" value="1"/>
</dbReference>
<keyword evidence="11" id="KW-0408">Iron</keyword>
<evidence type="ECO:0000256" key="10">
    <source>
        <dbReference type="ARBA" id="ARBA00023002"/>
    </source>
</evidence>
<evidence type="ECO:0000256" key="11">
    <source>
        <dbReference type="ARBA" id="ARBA00023004"/>
    </source>
</evidence>
<keyword evidence="22" id="KW-1185">Reference proteome</keyword>
<keyword evidence="13" id="KW-0804">Transcription</keyword>
<dbReference type="SUPFAM" id="SSF63748">
    <property type="entry name" value="Tudor/PWWP/MBT"/>
    <property type="match status" value="2"/>
</dbReference>
<dbReference type="SUPFAM" id="SSF51197">
    <property type="entry name" value="Clavaminate synthase-like"/>
    <property type="match status" value="1"/>
</dbReference>
<feature type="domain" description="JmjN" evidence="18">
    <location>
        <begin position="11"/>
        <end position="53"/>
    </location>
</feature>
<dbReference type="Gene3D" id="2.30.30.140">
    <property type="match status" value="1"/>
</dbReference>
<dbReference type="EnsemblMetazoa" id="XM_022791089">
    <property type="protein sequence ID" value="XP_022646824"/>
    <property type="gene ID" value="LOC111244235"/>
</dbReference>
<evidence type="ECO:0000256" key="13">
    <source>
        <dbReference type="ARBA" id="ARBA00023163"/>
    </source>
</evidence>
<dbReference type="SMART" id="SM00558">
    <property type="entry name" value="JmjC"/>
    <property type="match status" value="1"/>
</dbReference>
<evidence type="ECO:0000256" key="17">
    <source>
        <dbReference type="SAM" id="MobiDB-lite"/>
    </source>
</evidence>
<keyword evidence="12" id="KW-0805">Transcription regulation</keyword>
<dbReference type="InterPro" id="IPR034732">
    <property type="entry name" value="EPHD"/>
</dbReference>
<name>A0A7M7JA78_VARDE</name>
<organism evidence="21 22">
    <name type="scientific">Varroa destructor</name>
    <name type="common">Honeybee mite</name>
    <dbReference type="NCBI Taxonomy" id="109461"/>
    <lineage>
        <taxon>Eukaryota</taxon>
        <taxon>Metazoa</taxon>
        <taxon>Ecdysozoa</taxon>
        <taxon>Arthropoda</taxon>
        <taxon>Chelicerata</taxon>
        <taxon>Arachnida</taxon>
        <taxon>Acari</taxon>
        <taxon>Parasitiformes</taxon>
        <taxon>Mesostigmata</taxon>
        <taxon>Gamasina</taxon>
        <taxon>Dermanyssoidea</taxon>
        <taxon>Varroidae</taxon>
        <taxon>Varroa</taxon>
    </lineage>
</organism>
<evidence type="ECO:0000256" key="15">
    <source>
        <dbReference type="ARBA" id="ARBA00049349"/>
    </source>
</evidence>
<dbReference type="InterPro" id="IPR003347">
    <property type="entry name" value="JmjC_dom"/>
</dbReference>
<evidence type="ECO:0000259" key="20">
    <source>
        <dbReference type="PROSITE" id="PS51805"/>
    </source>
</evidence>
<evidence type="ECO:0000313" key="22">
    <source>
        <dbReference type="Proteomes" id="UP000594260"/>
    </source>
</evidence>
<dbReference type="EnsemblMetazoa" id="XM_022791088">
    <property type="protein sequence ID" value="XP_022646823"/>
    <property type="gene ID" value="LOC111244235"/>
</dbReference>
<comment type="catalytic activity">
    <reaction evidence="15">
        <text>N(6),N(6),N(6)-trimethyl-L-lysyl(9)-[histone H3] + 2 2-oxoglutarate + 2 O2 = N(6)-methyl-L-lysyl(9)-[histone H3] + 2 formaldehyde + 2 succinate + 2 CO2</text>
        <dbReference type="Rhea" id="RHEA:60200"/>
        <dbReference type="Rhea" id="RHEA-COMP:15538"/>
        <dbReference type="Rhea" id="RHEA-COMP:15542"/>
        <dbReference type="ChEBI" id="CHEBI:15379"/>
        <dbReference type="ChEBI" id="CHEBI:16526"/>
        <dbReference type="ChEBI" id="CHEBI:16810"/>
        <dbReference type="ChEBI" id="CHEBI:16842"/>
        <dbReference type="ChEBI" id="CHEBI:30031"/>
        <dbReference type="ChEBI" id="CHEBI:61929"/>
        <dbReference type="ChEBI" id="CHEBI:61961"/>
        <dbReference type="EC" id="1.14.11.66"/>
    </reaction>
</comment>
<keyword evidence="5" id="KW-0479">Metal-binding</keyword>
<dbReference type="PROSITE" id="PS51805">
    <property type="entry name" value="EPHD"/>
    <property type="match status" value="1"/>
</dbReference>
<evidence type="ECO:0000313" key="21">
    <source>
        <dbReference type="EnsemblMetazoa" id="XP_022646825"/>
    </source>
</evidence>
<keyword evidence="7" id="KW-0862">Zinc</keyword>
<evidence type="ECO:0000256" key="6">
    <source>
        <dbReference type="ARBA" id="ARBA00022771"/>
    </source>
</evidence>
<dbReference type="GO" id="GO:0140684">
    <property type="term" value="F:histone H3K9me2/H3K9me3 demethylase activity"/>
    <property type="evidence" value="ECO:0007669"/>
    <property type="project" value="UniProtKB-EC"/>
</dbReference>
<evidence type="ECO:0000256" key="1">
    <source>
        <dbReference type="ARBA" id="ARBA00001954"/>
    </source>
</evidence>
<protein>
    <recommendedName>
        <fullName evidence="4">[histone H3]-trimethyl-L-lysine(9) demethylase</fullName>
        <ecNumber evidence="4">1.14.11.66</ecNumber>
    </recommendedName>
</protein>
<dbReference type="GeneID" id="111244235"/>
<dbReference type="PANTHER" id="PTHR10694">
    <property type="entry name" value="LYSINE-SPECIFIC DEMETHYLASE"/>
    <property type="match status" value="1"/>
</dbReference>
<comment type="function">
    <text evidence="16">Probable histone demethylase that specifically demethylates 'Lys-9' and 'Lys-36' residues of histone H3, thereby playing a central role in histone code. Demethylation of Lys residue generates formaldehyde and succinate.</text>
</comment>
<evidence type="ECO:0000259" key="18">
    <source>
        <dbReference type="PROSITE" id="PS51183"/>
    </source>
</evidence>
<dbReference type="Gene3D" id="3.30.40.10">
    <property type="entry name" value="Zinc/RING finger domain, C3HC4 (zinc finger)"/>
    <property type="match status" value="2"/>
</dbReference>
<evidence type="ECO:0000256" key="7">
    <source>
        <dbReference type="ARBA" id="ARBA00022833"/>
    </source>
</evidence>
<dbReference type="GO" id="GO:0048512">
    <property type="term" value="P:circadian behavior"/>
    <property type="evidence" value="ECO:0007669"/>
    <property type="project" value="UniProtKB-ARBA"/>
</dbReference>
<dbReference type="EC" id="1.14.11.66" evidence="4"/>
<sequence length="961" mass="108468">MASSPGSTPRIMVFRPTLEEMKDFSKYLQFMESKNAHKAGLAKIIPPSEWKPRRRPYDSPDIMNMVIPAPIQQEVHGSGGLYQQYNMQKKKMTVAEFKKLAESPKYAPPPYFDYEDLERKYWKNISFNPPIYGADVSGSIYDEGVNEFNISRLNTILDLIGEDYGVKIEGVNTAYLYFGMWKSTFAWHTEDMDLYSINYLHHGAPKSWYAIPPEHGKRLERLAAGFFPKLVKTCPAFLRHKMTIITPALLKKYSIPYDKITQEEGEFMITFPYGYHAGYNQGFNIAESTNFALPRWIEYGKRCTQCHCRQDNVHISMDRFVLKFQPGRYEAWKAGRDMGCHPEDPSRVYAAPLPITYLSADGKSKRIPSVVSRRLPPADGEACVLEEEAAKKRSGSRDRTTGKGRTKRIRTSIEAANMKKHCQPLFVKVERVEETDAEIAVAVRQAVDRLVFNVAQTAGRRKLKNLPDWVLGHAPLFVIKPGANPLSREDLLLAKRNYHRQLCSQSPHCAVCVPFQTSIIVEENSLLRSDPQLESSDGSAESDSPVPTQSEVLIPPAAFGQHGNKEGVNPPEFFETQDSSDLVKCVRCYLRVHKSCYGLSSSTPEWTEGGSSRGSAWVCDACNHEALSEAFQSRRQAEPQCTLCCFRGGALKKTLDGRWAHLICAVLIPDVYFENFEEKAGIETKQVPKARKRLQCYLCKDLPMALANKGVCVQCYCGRSMHVTCSMASGTQFDIGIWPEPVYVRCSVHRQRKEQATAEDAQTPEAKAEFLELQPGCQVYAKHKNGRYYSGTLQNFFYHTYHSVHFHDGSTTHDLSIDFIFVKRDPSRDDDDNWRVCSNDDVPEYGTDVVVLWPSDGQRYKGLYTGNTKTPMCTVVFEDESALTLPRKFVYGVDEHIPKRIASKISFASEAAHDDGTSIGVTATDNNGSSTGSATVALGSKRKRVPYNHYEGFGYIDFMED</sequence>
<dbReference type="EnsemblMetazoa" id="XM_022791090">
    <property type="protein sequence ID" value="XP_022646825"/>
    <property type="gene ID" value="LOC111244235"/>
</dbReference>
<proteinExistence type="inferred from homology"/>
<dbReference type="OrthoDB" id="9547406at2759"/>
<dbReference type="RefSeq" id="XP_022646824.1">
    <property type="nucleotide sequence ID" value="XM_022791089.1"/>
</dbReference>
<dbReference type="Pfam" id="PF02373">
    <property type="entry name" value="JmjC"/>
    <property type="match status" value="1"/>
</dbReference>
<keyword evidence="6" id="KW-0863">Zinc-finger</keyword>
<evidence type="ECO:0000259" key="19">
    <source>
        <dbReference type="PROSITE" id="PS51184"/>
    </source>
</evidence>
<dbReference type="RefSeq" id="XP_022646823.1">
    <property type="nucleotide sequence ID" value="XM_022791088.1"/>
</dbReference>
<keyword evidence="8" id="KW-0156">Chromatin regulator</keyword>
<evidence type="ECO:0000256" key="2">
    <source>
        <dbReference type="ARBA" id="ARBA00004123"/>
    </source>
</evidence>
<feature type="domain" description="PHD-type" evidence="20">
    <location>
        <begin position="638"/>
        <end position="750"/>
    </location>
</feature>
<accession>A0A7M7JA78</accession>
<dbReference type="Pfam" id="PF13832">
    <property type="entry name" value="zf-HC5HC2H_2"/>
    <property type="match status" value="1"/>
</dbReference>
<dbReference type="Proteomes" id="UP000594260">
    <property type="component" value="Unplaced"/>
</dbReference>
<dbReference type="GO" id="GO:0010468">
    <property type="term" value="P:regulation of gene expression"/>
    <property type="evidence" value="ECO:0007669"/>
    <property type="project" value="TreeGrafter"/>
</dbReference>
<dbReference type="InterPro" id="IPR011011">
    <property type="entry name" value="Znf_FYVE_PHD"/>
</dbReference>
<dbReference type="InParanoid" id="A0A7M7JA78"/>
<dbReference type="GO" id="GO:0005634">
    <property type="term" value="C:nucleus"/>
    <property type="evidence" value="ECO:0007669"/>
    <property type="project" value="UniProtKB-SubCell"/>
</dbReference>
<dbReference type="OMA" id="SGQYDMT"/>
<dbReference type="CDD" id="cd20392">
    <property type="entry name" value="Tudor_JMJD2_rpt2"/>
    <property type="match status" value="1"/>
</dbReference>
<dbReference type="FunFam" id="2.60.120.650:FF:000048">
    <property type="entry name" value="Lysine-specific demethylase 4A"/>
    <property type="match status" value="1"/>
</dbReference>
<dbReference type="PROSITE" id="PS51183">
    <property type="entry name" value="JMJN"/>
    <property type="match status" value="1"/>
</dbReference>
<evidence type="ECO:0000256" key="8">
    <source>
        <dbReference type="ARBA" id="ARBA00022853"/>
    </source>
</evidence>
<comment type="cofactor">
    <cofactor evidence="1">
        <name>Fe(2+)</name>
        <dbReference type="ChEBI" id="CHEBI:29033"/>
    </cofactor>
</comment>
<keyword evidence="10" id="KW-0560">Oxidoreductase</keyword>
<dbReference type="CDD" id="cd20391">
    <property type="entry name" value="Tudor_JMJD2_rpt1"/>
    <property type="match status" value="1"/>
</dbReference>
<evidence type="ECO:0000256" key="12">
    <source>
        <dbReference type="ARBA" id="ARBA00023015"/>
    </source>
</evidence>
<evidence type="ECO:0000256" key="14">
    <source>
        <dbReference type="ARBA" id="ARBA00023242"/>
    </source>
</evidence>
<evidence type="ECO:0000256" key="9">
    <source>
        <dbReference type="ARBA" id="ARBA00022964"/>
    </source>
</evidence>
<comment type="subcellular location">
    <subcellularLocation>
        <location evidence="2">Nucleus</location>
    </subcellularLocation>
</comment>
<feature type="region of interest" description="Disordered" evidence="17">
    <location>
        <begin position="530"/>
        <end position="550"/>
    </location>
</feature>
<keyword evidence="9" id="KW-0223">Dioxygenase</keyword>
<dbReference type="PROSITE" id="PS51184">
    <property type="entry name" value="JMJC"/>
    <property type="match status" value="1"/>
</dbReference>
<dbReference type="InterPro" id="IPR013083">
    <property type="entry name" value="Znf_RING/FYVE/PHD"/>
</dbReference>
<comment type="similarity">
    <text evidence="3">Belongs to the JHDM3 histone demethylase family.</text>
</comment>
<dbReference type="PANTHER" id="PTHR10694:SF129">
    <property type="entry name" value="LYSINE-SPECIFIC DEMETHYLASE 4B-RELATED"/>
    <property type="match status" value="1"/>
</dbReference>
<dbReference type="InterPro" id="IPR003349">
    <property type="entry name" value="JmjN"/>
</dbReference>
<dbReference type="GO" id="GO:0000785">
    <property type="term" value="C:chromatin"/>
    <property type="evidence" value="ECO:0007669"/>
    <property type="project" value="TreeGrafter"/>
</dbReference>
<dbReference type="SMART" id="SM00545">
    <property type="entry name" value="JmjN"/>
    <property type="match status" value="1"/>
</dbReference>
<evidence type="ECO:0000256" key="3">
    <source>
        <dbReference type="ARBA" id="ARBA00009711"/>
    </source>
</evidence>
<dbReference type="KEGG" id="vde:111244235"/>
<keyword evidence="14" id="KW-0539">Nucleus</keyword>
<evidence type="ECO:0000256" key="5">
    <source>
        <dbReference type="ARBA" id="ARBA00022723"/>
    </source>
</evidence>
<dbReference type="GO" id="GO:0008270">
    <property type="term" value="F:zinc ion binding"/>
    <property type="evidence" value="ECO:0007669"/>
    <property type="project" value="UniProtKB-KW"/>
</dbReference>
<evidence type="ECO:0000256" key="4">
    <source>
        <dbReference type="ARBA" id="ARBA00012900"/>
    </source>
</evidence>
<dbReference type="RefSeq" id="XP_022646825.1">
    <property type="nucleotide sequence ID" value="XM_022791090.1"/>
</dbReference>
<evidence type="ECO:0000256" key="16">
    <source>
        <dbReference type="ARBA" id="ARBA00053408"/>
    </source>
</evidence>
<dbReference type="SUPFAM" id="SSF57903">
    <property type="entry name" value="FYVE/PHD zinc finger"/>
    <property type="match status" value="1"/>
</dbReference>